<sequence length="576" mass="65939">MIKRYFLCLLMFTVNYVIASQYNGRYGWPIQKTPKDIILCGQGENLAESMLVESLSGLAAQAVNNEKFDKMIWIDVNSNSSYNKIYNHLLKDLGISSPITMNLWDLVAYLKRKNVIKGYILYKADKLRENAYASYTDTDYSSNVATVYSGLLKGILIEESLEDKAISLGLKCLRDVRKESLDECFLRNKDKLNNSSALSIPPTVTNLRDYAISHKLMLYADKKELIDKVLEWVKPLSPILGWGCGDEYDFTSLISQWGHVNTATNWCWNLPLISSMSSKVQLEKNNEISPKDINFRDTLSCHSFVMSDGDNMQWTMGSFLDNTAYLGGMKDKNVNLSWTLCPIELSVVSPYTWNSLVRVKTNDYSYLEYGGGYQYPDLFAVNRPNRQELLRDFAKRVNVHLKELGIKIFGFICRDVASPAAQEAFQIYAEEIEGITGMIAVQYFPYELDGSIYWKQNKKGVEIPIVTSRYSIWDEVNLQRPRAGTPEYVASLINRDVMYNINKGDNMLTWTIVHAWSDFAQSSKIVDTPSIGVNPVQTAQDLLINKIKTVSLNELLWRIRMRYRPQQTMDIINSEY</sequence>
<feature type="domain" description="GxGYxYP putative glycoside hydrolase second N-terminal" evidence="2">
    <location>
        <begin position="116"/>
        <end position="178"/>
    </location>
</feature>
<dbReference type="InterPro" id="IPR038410">
    <property type="entry name" value="GxGYxYP_C_sf"/>
</dbReference>
<feature type="domain" description="GxGYxYP putative glycoside hydrolase third N-terminal" evidence="3">
    <location>
        <begin position="204"/>
        <end position="274"/>
    </location>
</feature>
<keyword evidence="5" id="KW-1185">Reference proteome</keyword>
<evidence type="ECO:0000259" key="2">
    <source>
        <dbReference type="Pfam" id="PF20957"/>
    </source>
</evidence>
<evidence type="ECO:0000259" key="1">
    <source>
        <dbReference type="Pfam" id="PF14323"/>
    </source>
</evidence>
<dbReference type="InterPro" id="IPR025832">
    <property type="entry name" value="GxGYxYP_C"/>
</dbReference>
<dbReference type="PANTHER" id="PTHR37321">
    <property type="entry name" value="EXPORTED PROTEIN-RELATED"/>
    <property type="match status" value="1"/>
</dbReference>
<proteinExistence type="predicted"/>
<name>A0ABT4PF44_9BACT</name>
<dbReference type="PANTHER" id="PTHR37321:SF1">
    <property type="entry name" value="EXPORTED PROTEIN"/>
    <property type="match status" value="1"/>
</dbReference>
<reference evidence="4" key="1">
    <citation type="submission" date="2022-12" db="EMBL/GenBank/DDBJ databases">
        <title>Phocaeicola acetigenes sp. nov., isolated feces from a healthy human.</title>
        <authorList>
            <person name="Do H."/>
            <person name="Ha Y.B."/>
            <person name="Kim J.-S."/>
            <person name="Suh M.K."/>
            <person name="Kim H.S."/>
            <person name="Lee J.-S."/>
        </authorList>
    </citation>
    <scope>NUCLEOTIDE SEQUENCE</scope>
    <source>
        <strain evidence="4">KGMB11183</strain>
    </source>
</reference>
<comment type="caution">
    <text evidence="4">The sequence shown here is derived from an EMBL/GenBank/DDBJ whole genome shotgun (WGS) entry which is preliminary data.</text>
</comment>
<dbReference type="Pfam" id="PF20958">
    <property type="entry name" value="GxGYxYP_N_3rd"/>
    <property type="match status" value="1"/>
</dbReference>
<dbReference type="Gene3D" id="3.20.20.490">
    <property type="entry name" value="GxGYxYP glycoside hydrolase, C-terminal domain"/>
    <property type="match status" value="1"/>
</dbReference>
<evidence type="ECO:0000313" key="5">
    <source>
        <dbReference type="Proteomes" id="UP001141933"/>
    </source>
</evidence>
<feature type="domain" description="GxGYxYP putative glycoside hydrolase C-terminal" evidence="1">
    <location>
        <begin position="303"/>
        <end position="525"/>
    </location>
</feature>
<dbReference type="Pfam" id="PF20957">
    <property type="entry name" value="GxGYxYP_N_2nd"/>
    <property type="match status" value="1"/>
</dbReference>
<evidence type="ECO:0000313" key="4">
    <source>
        <dbReference type="EMBL" id="MCZ8371672.1"/>
    </source>
</evidence>
<protein>
    <submittedName>
        <fullName evidence="4">GxGYxYP family putative glycoside hydrolase</fullName>
    </submittedName>
</protein>
<accession>A0ABT4PF44</accession>
<gene>
    <name evidence="4" type="ORF">O6P32_03000</name>
</gene>
<keyword evidence="4" id="KW-0378">Hydrolase</keyword>
<dbReference type="InterPro" id="IPR048309">
    <property type="entry name" value="GxGYxYP_N_3rd"/>
</dbReference>
<evidence type="ECO:0000259" key="3">
    <source>
        <dbReference type="Pfam" id="PF20958"/>
    </source>
</evidence>
<dbReference type="EMBL" id="JAPZVM010000002">
    <property type="protein sequence ID" value="MCZ8371672.1"/>
    <property type="molecule type" value="Genomic_DNA"/>
</dbReference>
<dbReference type="RefSeq" id="WP_269876726.1">
    <property type="nucleotide sequence ID" value="NZ_JAPZVM010000002.1"/>
</dbReference>
<dbReference type="Proteomes" id="UP001141933">
    <property type="component" value="Unassembled WGS sequence"/>
</dbReference>
<dbReference type="GO" id="GO:0016787">
    <property type="term" value="F:hydrolase activity"/>
    <property type="evidence" value="ECO:0007669"/>
    <property type="project" value="UniProtKB-KW"/>
</dbReference>
<dbReference type="InterPro" id="IPR048310">
    <property type="entry name" value="GxGYxYP_N_2nd"/>
</dbReference>
<organism evidence="4 5">
    <name type="scientific">Phocaeicola acetigenes</name>
    <dbReference type="NCBI Taxonomy" id="3016083"/>
    <lineage>
        <taxon>Bacteria</taxon>
        <taxon>Pseudomonadati</taxon>
        <taxon>Bacteroidota</taxon>
        <taxon>Bacteroidia</taxon>
        <taxon>Bacteroidales</taxon>
        <taxon>Bacteroidaceae</taxon>
        <taxon>Phocaeicola</taxon>
    </lineage>
</organism>
<dbReference type="Pfam" id="PF14323">
    <property type="entry name" value="GxGYxYP_C"/>
    <property type="match status" value="1"/>
</dbReference>